<keyword evidence="9 13" id="KW-0560">Oxidoreductase</keyword>
<keyword evidence="17" id="KW-1185">Reference proteome</keyword>
<comment type="pathway">
    <text evidence="1 13">Amino-acid biosynthesis; L-threonine biosynthesis; L-threonine from L-aspartate: step 3/5.</text>
</comment>
<dbReference type="CDD" id="cd04881">
    <property type="entry name" value="ACT_HSDH-Hom"/>
    <property type="match status" value="1"/>
</dbReference>
<evidence type="ECO:0000256" key="9">
    <source>
        <dbReference type="ARBA" id="ARBA00023002"/>
    </source>
</evidence>
<sequence>MEPLRVGMLGLGTVGGGVARLLSGEGERIARRAGRPIQLTTIVVRDPKRPRAIAPPPGTRLTDDPRAVLDNPELDVVVEVAGGIEPARGWMMAALRNGKDVVTANKALLAEHGADLMAEAGRTGRALAFEASVGGGVPVIHALTVALTANRVDALAAILNGTCNSILTEMTESGRSYRDALALAQAQGFAEADPTLDVDGTDTAHKLAILAWLAFDHRIGPASIPRRGIDTLDELDLRFAAELGYAVKLLAWAERREGTVAPRVAPTLVKRGTPLAEIRGPFNAIRIVGDAVGEVVLTGQGAGASPTASAVVGDLIDVATGRARLTTRFLASPPSAVPSRTASAQVVDAAIQDPRRRHYLRFGILDQPGVLGRIALILGQHGISIASVIQHDPGEKLPEDSGEVVVPLVVMTHLARESALERALEQIDRLDCVRAPSLQLPVLD</sequence>
<dbReference type="UniPathway" id="UPA00050">
    <property type="reaction ID" value="UER00063"/>
</dbReference>
<comment type="catalytic activity">
    <reaction evidence="13">
        <text>L-homoserine + NADP(+) = L-aspartate 4-semialdehyde + NADPH + H(+)</text>
        <dbReference type="Rhea" id="RHEA:15761"/>
        <dbReference type="ChEBI" id="CHEBI:15378"/>
        <dbReference type="ChEBI" id="CHEBI:57476"/>
        <dbReference type="ChEBI" id="CHEBI:57783"/>
        <dbReference type="ChEBI" id="CHEBI:58349"/>
        <dbReference type="ChEBI" id="CHEBI:537519"/>
        <dbReference type="EC" id="1.1.1.3"/>
    </reaction>
</comment>
<dbReference type="SUPFAM" id="SSF55021">
    <property type="entry name" value="ACT-like"/>
    <property type="match status" value="1"/>
</dbReference>
<dbReference type="InterPro" id="IPR016204">
    <property type="entry name" value="HDH"/>
</dbReference>
<dbReference type="Pfam" id="PF03447">
    <property type="entry name" value="NAD_binding_3"/>
    <property type="match status" value="1"/>
</dbReference>
<dbReference type="Proteomes" id="UP000008631">
    <property type="component" value="Chromosome"/>
</dbReference>
<evidence type="ECO:0000256" key="3">
    <source>
        <dbReference type="ARBA" id="ARBA00006753"/>
    </source>
</evidence>
<dbReference type="NCBIfam" id="NF004976">
    <property type="entry name" value="PRK06349.1"/>
    <property type="match status" value="1"/>
</dbReference>
<dbReference type="PANTHER" id="PTHR43331:SF1">
    <property type="entry name" value="HOMOSERINE DEHYDROGENASE"/>
    <property type="match status" value="1"/>
</dbReference>
<evidence type="ECO:0000256" key="10">
    <source>
        <dbReference type="ARBA" id="ARBA00023167"/>
    </source>
</evidence>
<dbReference type="PROSITE" id="PS01042">
    <property type="entry name" value="HOMOSER_DHGENASE"/>
    <property type="match status" value="1"/>
</dbReference>
<dbReference type="OrthoDB" id="9808167at2"/>
<dbReference type="InterPro" id="IPR001342">
    <property type="entry name" value="HDH_cat"/>
</dbReference>
<dbReference type="InterPro" id="IPR002912">
    <property type="entry name" value="ACT_dom"/>
</dbReference>
<dbReference type="InterPro" id="IPR019811">
    <property type="entry name" value="HDH_CS"/>
</dbReference>
<dbReference type="Pfam" id="PF01842">
    <property type="entry name" value="ACT"/>
    <property type="match status" value="1"/>
</dbReference>
<dbReference type="PANTHER" id="PTHR43331">
    <property type="entry name" value="HOMOSERINE DEHYDROGENASE"/>
    <property type="match status" value="1"/>
</dbReference>
<reference evidence="16 17" key="1">
    <citation type="journal article" date="2011" name="Stand. Genomic Sci.">
        <title>Complete genome sequence of Isosphaera pallida type strain (IS1B).</title>
        <authorList>
            <consortium name="US DOE Joint Genome Institute (JGI-PGF)"/>
            <person name="Goker M."/>
            <person name="Cleland D."/>
            <person name="Saunders E."/>
            <person name="Lapidus A."/>
            <person name="Nolan M."/>
            <person name="Lucas S."/>
            <person name="Hammon N."/>
            <person name="Deshpande S."/>
            <person name="Cheng J.F."/>
            <person name="Tapia R."/>
            <person name="Han C."/>
            <person name="Goodwin L."/>
            <person name="Pitluck S."/>
            <person name="Liolios K."/>
            <person name="Pagani I."/>
            <person name="Ivanova N."/>
            <person name="Mavromatis K."/>
            <person name="Pati A."/>
            <person name="Chen A."/>
            <person name="Palaniappan K."/>
            <person name="Land M."/>
            <person name="Hauser L."/>
            <person name="Chang Y.J."/>
            <person name="Jeffries C.D."/>
            <person name="Detter J.C."/>
            <person name="Beck B."/>
            <person name="Woyke T."/>
            <person name="Bristow J."/>
            <person name="Eisen J.A."/>
            <person name="Markowitz V."/>
            <person name="Hugenholtz P."/>
            <person name="Kyrpides N.C."/>
            <person name="Klenk H.P."/>
        </authorList>
    </citation>
    <scope>NUCLEOTIDE SEQUENCE [LARGE SCALE GENOMIC DNA]</scope>
    <source>
        <strain evidence="17">ATCC 43644 / DSM 9630 / IS1B</strain>
    </source>
</reference>
<evidence type="ECO:0000256" key="7">
    <source>
        <dbReference type="ARBA" id="ARBA00022697"/>
    </source>
</evidence>
<name>E8R168_ISOPI</name>
<keyword evidence="8 12" id="KW-0521">NADP</keyword>
<evidence type="ECO:0000313" key="16">
    <source>
        <dbReference type="EMBL" id="ADV61274.1"/>
    </source>
</evidence>
<evidence type="ECO:0000313" key="17">
    <source>
        <dbReference type="Proteomes" id="UP000008631"/>
    </source>
</evidence>
<dbReference type="KEGG" id="ipa:Isop_0683"/>
<evidence type="ECO:0000256" key="6">
    <source>
        <dbReference type="ARBA" id="ARBA00022605"/>
    </source>
</evidence>
<dbReference type="InterPro" id="IPR036291">
    <property type="entry name" value="NAD(P)-bd_dom_sf"/>
</dbReference>
<dbReference type="InterPro" id="IPR005106">
    <property type="entry name" value="Asp/hSer_DH_NAD-bd"/>
</dbReference>
<evidence type="ECO:0000256" key="4">
    <source>
        <dbReference type="ARBA" id="ARBA00013213"/>
    </source>
</evidence>
<keyword evidence="10 13" id="KW-0486">Methionine biosynthesis</keyword>
<dbReference type="GO" id="GO:0009088">
    <property type="term" value="P:threonine biosynthetic process"/>
    <property type="evidence" value="ECO:0007669"/>
    <property type="project" value="UniProtKB-UniPathway"/>
</dbReference>
<dbReference type="InParanoid" id="E8R168"/>
<evidence type="ECO:0000256" key="12">
    <source>
        <dbReference type="PIRSR" id="PIRSR000098-2"/>
    </source>
</evidence>
<proteinExistence type="inferred from homology"/>
<dbReference type="FunFam" id="3.30.360.10:FF:000005">
    <property type="entry name" value="Homoserine dehydrogenase"/>
    <property type="match status" value="1"/>
</dbReference>
<feature type="active site" description="Proton donor" evidence="11">
    <location>
        <position position="206"/>
    </location>
</feature>
<dbReference type="EC" id="1.1.1.3" evidence="4 13"/>
<evidence type="ECO:0000256" key="11">
    <source>
        <dbReference type="PIRSR" id="PIRSR000098-1"/>
    </source>
</evidence>
<dbReference type="STRING" id="575540.Isop_0683"/>
<dbReference type="Gene3D" id="3.40.50.720">
    <property type="entry name" value="NAD(P)-binding Rossmann-like Domain"/>
    <property type="match status" value="1"/>
</dbReference>
<feature type="binding site" evidence="12">
    <location>
        <position position="191"/>
    </location>
    <ligand>
        <name>L-homoserine</name>
        <dbReference type="ChEBI" id="CHEBI:57476"/>
    </ligand>
</feature>
<dbReference type="PROSITE" id="PS51671">
    <property type="entry name" value="ACT"/>
    <property type="match status" value="1"/>
</dbReference>
<dbReference type="RefSeq" id="WP_013563563.1">
    <property type="nucleotide sequence ID" value="NC_014962.1"/>
</dbReference>
<evidence type="ECO:0000256" key="1">
    <source>
        <dbReference type="ARBA" id="ARBA00005056"/>
    </source>
</evidence>
<dbReference type="AlphaFoldDB" id="E8R168"/>
<dbReference type="HOGENOM" id="CLU_009116_1_0_0"/>
<evidence type="ECO:0000256" key="13">
    <source>
        <dbReference type="RuleBase" id="RU000579"/>
    </source>
</evidence>
<dbReference type="Pfam" id="PF00742">
    <property type="entry name" value="Homoserine_dh"/>
    <property type="match status" value="1"/>
</dbReference>
<dbReference type="SUPFAM" id="SSF55347">
    <property type="entry name" value="Glyceraldehyde-3-phosphate dehydrogenase-like, C-terminal domain"/>
    <property type="match status" value="1"/>
</dbReference>
<keyword evidence="7 13" id="KW-0791">Threonine biosynthesis</keyword>
<comment type="similarity">
    <text evidence="3 14">Belongs to the homoserine dehydrogenase family.</text>
</comment>
<evidence type="ECO:0000256" key="8">
    <source>
        <dbReference type="ARBA" id="ARBA00022857"/>
    </source>
</evidence>
<feature type="domain" description="ACT" evidence="15">
    <location>
        <begin position="359"/>
        <end position="444"/>
    </location>
</feature>
<feature type="binding site" evidence="12">
    <location>
        <begin position="9"/>
        <end position="16"/>
    </location>
    <ligand>
        <name>NADP(+)</name>
        <dbReference type="ChEBI" id="CHEBI:58349"/>
    </ligand>
</feature>
<dbReference type="InterPro" id="IPR045865">
    <property type="entry name" value="ACT-like_dom_sf"/>
</dbReference>
<dbReference type="SUPFAM" id="SSF51735">
    <property type="entry name" value="NAD(P)-binding Rossmann-fold domains"/>
    <property type="match status" value="1"/>
</dbReference>
<organism evidence="16 17">
    <name type="scientific">Isosphaera pallida (strain ATCC 43644 / DSM 9630 / IS1B)</name>
    <dbReference type="NCBI Taxonomy" id="575540"/>
    <lineage>
        <taxon>Bacteria</taxon>
        <taxon>Pseudomonadati</taxon>
        <taxon>Planctomycetota</taxon>
        <taxon>Planctomycetia</taxon>
        <taxon>Isosphaerales</taxon>
        <taxon>Isosphaeraceae</taxon>
        <taxon>Isosphaera</taxon>
    </lineage>
</organism>
<dbReference type="GO" id="GO:0050661">
    <property type="term" value="F:NADP binding"/>
    <property type="evidence" value="ECO:0007669"/>
    <property type="project" value="InterPro"/>
</dbReference>
<dbReference type="PIRSF" id="PIRSF000098">
    <property type="entry name" value="Homoser_dehydrog"/>
    <property type="match status" value="1"/>
</dbReference>
<evidence type="ECO:0000259" key="15">
    <source>
        <dbReference type="PROSITE" id="PS51671"/>
    </source>
</evidence>
<evidence type="ECO:0000256" key="2">
    <source>
        <dbReference type="ARBA" id="ARBA00005062"/>
    </source>
</evidence>
<comment type="pathway">
    <text evidence="2 13">Amino-acid biosynthesis; L-methionine biosynthesis via de novo pathway; L-homoserine from L-aspartate: step 3/3.</text>
</comment>
<dbReference type="GO" id="GO:0004412">
    <property type="term" value="F:homoserine dehydrogenase activity"/>
    <property type="evidence" value="ECO:0007669"/>
    <property type="project" value="UniProtKB-EC"/>
</dbReference>
<dbReference type="eggNOG" id="COG0460">
    <property type="taxonomic scope" value="Bacteria"/>
</dbReference>
<gene>
    <name evidence="16" type="ordered locus">Isop_0683</name>
</gene>
<dbReference type="GO" id="GO:0009086">
    <property type="term" value="P:methionine biosynthetic process"/>
    <property type="evidence" value="ECO:0007669"/>
    <property type="project" value="UniProtKB-KW"/>
</dbReference>
<dbReference type="UniPathway" id="UPA00051">
    <property type="reaction ID" value="UER00465"/>
</dbReference>
<feature type="binding site" evidence="12">
    <location>
        <position position="106"/>
    </location>
    <ligand>
        <name>NADPH</name>
        <dbReference type="ChEBI" id="CHEBI:57783"/>
    </ligand>
</feature>
<accession>E8R168</accession>
<dbReference type="Gene3D" id="3.30.360.10">
    <property type="entry name" value="Dihydrodipicolinate Reductase, domain 2"/>
    <property type="match status" value="1"/>
</dbReference>
<protein>
    <recommendedName>
        <fullName evidence="5 13">Homoserine dehydrogenase</fullName>
        <ecNumber evidence="4 13">1.1.1.3</ecNumber>
    </recommendedName>
</protein>
<dbReference type="Gene3D" id="3.30.70.260">
    <property type="match status" value="1"/>
</dbReference>
<dbReference type="EMBL" id="CP002353">
    <property type="protein sequence ID" value="ADV61274.1"/>
    <property type="molecule type" value="Genomic_DNA"/>
</dbReference>
<evidence type="ECO:0000256" key="5">
    <source>
        <dbReference type="ARBA" id="ARBA00013376"/>
    </source>
</evidence>
<evidence type="ECO:0000256" key="14">
    <source>
        <dbReference type="RuleBase" id="RU004171"/>
    </source>
</evidence>
<keyword evidence="6 13" id="KW-0028">Amino-acid biosynthesis</keyword>